<gene>
    <name evidence="2" type="ORF">CGL51_13780</name>
    <name evidence="3" type="ORF">CGL52_00360</name>
</gene>
<name>A0A371QUC0_9CREN</name>
<feature type="transmembrane region" description="Helical" evidence="1">
    <location>
        <begin position="126"/>
        <end position="144"/>
    </location>
</feature>
<dbReference type="Proteomes" id="UP000257123">
    <property type="component" value="Unassembled WGS sequence"/>
</dbReference>
<dbReference type="EMBL" id="NMUE01000075">
    <property type="protein sequence ID" value="RFA92951.1"/>
    <property type="molecule type" value="Genomic_DNA"/>
</dbReference>
<feature type="transmembrane region" description="Helical" evidence="1">
    <location>
        <begin position="6"/>
        <end position="32"/>
    </location>
</feature>
<comment type="caution">
    <text evidence="2">The sequence shown here is derived from an EMBL/GenBank/DDBJ whole genome shotgun (WGS) entry which is preliminary data.</text>
</comment>
<sequence length="205" mass="22154">MTNADVYQALGVFLAVFITHAIPFLPIPGYFATVYYATSHRDPVSMALAIIATALGASLGKLFVFLYGYGIGKIIAGDELAYAKKLFERISKLGIDIAVFIFAISPLADDVLYIPLGAAGYNLTRFFISLLAGKTVLATVIVLWAELMTDLFGEDVWATIITMAVTIALTVLVLRIKWSAVLKAYEEGGARQAAVAIIKSILRRA</sequence>
<dbReference type="OrthoDB" id="10722at2157"/>
<dbReference type="InterPro" id="IPR051311">
    <property type="entry name" value="DedA_domain"/>
</dbReference>
<organism evidence="2 5">
    <name type="scientific">Pyrobaculum aerophilum</name>
    <dbReference type="NCBI Taxonomy" id="13773"/>
    <lineage>
        <taxon>Archaea</taxon>
        <taxon>Thermoproteota</taxon>
        <taxon>Thermoprotei</taxon>
        <taxon>Thermoproteales</taxon>
        <taxon>Thermoproteaceae</taxon>
        <taxon>Pyrobaculum</taxon>
    </lineage>
</organism>
<dbReference type="AlphaFoldDB" id="A0A371QUC0"/>
<feature type="transmembrane region" description="Helical" evidence="1">
    <location>
        <begin position="156"/>
        <end position="174"/>
    </location>
</feature>
<dbReference type="Proteomes" id="UP000256877">
    <property type="component" value="Unassembled WGS sequence"/>
</dbReference>
<dbReference type="RefSeq" id="WP_116422119.1">
    <property type="nucleotide sequence ID" value="NZ_NMUE01000075.1"/>
</dbReference>
<evidence type="ECO:0000313" key="4">
    <source>
        <dbReference type="Proteomes" id="UP000256877"/>
    </source>
</evidence>
<evidence type="ECO:0000256" key="1">
    <source>
        <dbReference type="SAM" id="Phobius"/>
    </source>
</evidence>
<evidence type="ECO:0000313" key="2">
    <source>
        <dbReference type="EMBL" id="RFA92951.1"/>
    </source>
</evidence>
<dbReference type="PANTHER" id="PTHR42709">
    <property type="entry name" value="ALKALINE PHOSPHATASE LIKE PROTEIN"/>
    <property type="match status" value="1"/>
</dbReference>
<keyword evidence="1" id="KW-1133">Transmembrane helix</keyword>
<accession>A0A371QUC0</accession>
<dbReference type="EMBL" id="NMUF01000001">
    <property type="protein sequence ID" value="RFB00351.1"/>
    <property type="molecule type" value="Genomic_DNA"/>
</dbReference>
<evidence type="ECO:0000313" key="3">
    <source>
        <dbReference type="EMBL" id="RFB00351.1"/>
    </source>
</evidence>
<evidence type="ECO:0008006" key="6">
    <source>
        <dbReference type="Google" id="ProtNLM"/>
    </source>
</evidence>
<reference evidence="4 5" key="1">
    <citation type="submission" date="2017-07" db="EMBL/GenBank/DDBJ databases">
        <title>Draft genome sequence of aerobic hyperthermophilic archaea, Pyrobaculum aerophilum YKB31 and YKB32.</title>
        <authorList>
            <person name="Mochizuki T."/>
            <person name="Berliner A.J."/>
            <person name="Yoshida-Takashima Y."/>
            <person name="Takaki Y."/>
            <person name="Nunoura T."/>
            <person name="Takai K."/>
        </authorList>
    </citation>
    <scope>NUCLEOTIDE SEQUENCE [LARGE SCALE GENOMIC DNA]</scope>
    <source>
        <strain evidence="2 5">YKB31</strain>
        <strain evidence="3 4">YKB32</strain>
    </source>
</reference>
<evidence type="ECO:0000313" key="5">
    <source>
        <dbReference type="Proteomes" id="UP000257123"/>
    </source>
</evidence>
<feature type="transmembrane region" description="Helical" evidence="1">
    <location>
        <begin position="44"/>
        <end position="70"/>
    </location>
</feature>
<dbReference type="PANTHER" id="PTHR42709:SF10">
    <property type="entry name" value="SNARE ASSOCIATED GOLGI PROTEIN"/>
    <property type="match status" value="1"/>
</dbReference>
<dbReference type="GO" id="GO:0005886">
    <property type="term" value="C:plasma membrane"/>
    <property type="evidence" value="ECO:0007669"/>
    <property type="project" value="TreeGrafter"/>
</dbReference>
<keyword evidence="1" id="KW-0812">Transmembrane</keyword>
<keyword evidence="1" id="KW-0472">Membrane</keyword>
<protein>
    <recommendedName>
        <fullName evidence="6">DedA family protein</fullName>
    </recommendedName>
</protein>
<proteinExistence type="predicted"/>